<feature type="binding site" evidence="3">
    <location>
        <position position="71"/>
    </location>
    <ligand>
        <name>substrate</name>
    </ligand>
</feature>
<dbReference type="EC" id="2.3.1.-" evidence="3"/>
<comment type="catalytic activity">
    <reaction evidence="3">
        <text>N(6)-glutaryl-L-lysyl-[protein] + NAD(+) + H2O = 2''-O-glutaryl-ADP-D-ribose + nicotinamide + L-lysyl-[protein]</text>
        <dbReference type="Rhea" id="RHEA:47664"/>
        <dbReference type="Rhea" id="RHEA-COMP:9752"/>
        <dbReference type="Rhea" id="RHEA-COMP:11875"/>
        <dbReference type="ChEBI" id="CHEBI:15377"/>
        <dbReference type="ChEBI" id="CHEBI:17154"/>
        <dbReference type="ChEBI" id="CHEBI:29969"/>
        <dbReference type="ChEBI" id="CHEBI:57540"/>
        <dbReference type="ChEBI" id="CHEBI:87828"/>
        <dbReference type="ChEBI" id="CHEBI:87829"/>
    </reaction>
</comment>
<reference evidence="7 8" key="1">
    <citation type="submission" date="2013-07" db="EMBL/GenBank/DDBJ databases">
        <authorList>
            <person name="Stoco P.H."/>
            <person name="Wagner G."/>
            <person name="Gerber A."/>
            <person name="Zaha A."/>
            <person name="Thompson C."/>
            <person name="Bartholomeu D.C."/>
            <person name="Luckemeyer D.D."/>
            <person name="Bahia D."/>
            <person name="Loreto E."/>
            <person name="Prestes E.B."/>
            <person name="Lima F.M."/>
            <person name="Rodrigues-Luiz G."/>
            <person name="Vallejo G.A."/>
            <person name="Filho J.F."/>
            <person name="Monteiro K.M."/>
            <person name="Tyler K.M."/>
            <person name="de Almeida L.G."/>
            <person name="Ortiz M.F."/>
            <person name="Siervo M.A."/>
            <person name="de Moraes M.H."/>
            <person name="Cunha O.L."/>
            <person name="Mendonca-Neto R."/>
            <person name="Silva R."/>
            <person name="Teixeira S.M."/>
            <person name="Murta S.M."/>
            <person name="Sincero T.C."/>
            <person name="Mendes T.A."/>
            <person name="Urmenyi T.P."/>
            <person name="Silva V.G."/>
            <person name="da Rocha W.D."/>
            <person name="Andersson B."/>
            <person name="Romanha A.J."/>
            <person name="Steindel M."/>
            <person name="de Vasconcelos A.T."/>
            <person name="Grisard E.C."/>
        </authorList>
    </citation>
    <scope>NUCLEOTIDE SEQUENCE [LARGE SCALE GENOMIC DNA]</scope>
    <source>
        <strain evidence="7 8">SC58</strain>
    </source>
</reference>
<dbReference type="AlphaFoldDB" id="A0A061IXF5"/>
<feature type="binding site" evidence="3">
    <location>
        <begin position="218"/>
        <end position="220"/>
    </location>
    <ligand>
        <name>NAD(+)</name>
        <dbReference type="ChEBI" id="CHEBI:57540"/>
    </ligand>
</feature>
<dbReference type="PANTHER" id="PTHR11085:SF4">
    <property type="entry name" value="NAD-DEPENDENT PROTEIN DEACYLASE"/>
    <property type="match status" value="1"/>
</dbReference>
<feature type="binding site" evidence="3">
    <location>
        <position position="68"/>
    </location>
    <ligand>
        <name>substrate</name>
    </ligand>
</feature>
<comment type="domain">
    <text evidence="3">In contrast to class I sirtuins, class III sirtuins have only weak deacetylase activity. Difference in substrate specificity is probably due to a larger hydrophobic pocket with 2 residues (Tyr-68 and Arg-71) that bind to malonylated and succinylated substrates and define the specificity.</text>
</comment>
<keyword evidence="3" id="KW-0862">Zinc</keyword>
<feature type="binding site" evidence="3">
    <location>
        <position position="155"/>
    </location>
    <ligand>
        <name>Zn(2+)</name>
        <dbReference type="ChEBI" id="CHEBI:29105"/>
    </ligand>
</feature>
<comment type="catalytic activity">
    <reaction evidence="3">
        <text>N(6)-malonyl-L-lysyl-[protein] + NAD(+) + H2O = 2''-O-malonyl-ADP-D-ribose + nicotinamide + L-lysyl-[protein]</text>
        <dbReference type="Rhea" id="RHEA:47672"/>
        <dbReference type="Rhea" id="RHEA-COMP:9752"/>
        <dbReference type="Rhea" id="RHEA-COMP:11878"/>
        <dbReference type="ChEBI" id="CHEBI:15377"/>
        <dbReference type="ChEBI" id="CHEBI:17154"/>
        <dbReference type="ChEBI" id="CHEBI:29969"/>
        <dbReference type="ChEBI" id="CHEBI:57540"/>
        <dbReference type="ChEBI" id="CHEBI:87831"/>
        <dbReference type="ChEBI" id="CHEBI:87833"/>
    </reaction>
</comment>
<feature type="binding site" evidence="3">
    <location>
        <begin position="24"/>
        <end position="43"/>
    </location>
    <ligand>
        <name>NAD(+)</name>
        <dbReference type="ChEBI" id="CHEBI:57540"/>
    </ligand>
</feature>
<feature type="domain" description="Deacetylase sirtuin-type" evidence="6">
    <location>
        <begin position="1"/>
        <end position="250"/>
    </location>
</feature>
<dbReference type="CDD" id="cd01412">
    <property type="entry name" value="SIRT5_Af1_CobB"/>
    <property type="match status" value="1"/>
</dbReference>
<comment type="cofactor">
    <cofactor evidence="3">
        <name>Zn(2+)</name>
        <dbReference type="ChEBI" id="CHEBI:29105"/>
    </cofactor>
    <text evidence="3">Binds 1 zinc ion per subunit.</text>
</comment>
<organism evidence="7 8">
    <name type="scientific">Trypanosoma rangeli SC58</name>
    <dbReference type="NCBI Taxonomy" id="429131"/>
    <lineage>
        <taxon>Eukaryota</taxon>
        <taxon>Discoba</taxon>
        <taxon>Euglenozoa</taxon>
        <taxon>Kinetoplastea</taxon>
        <taxon>Metakinetoplastina</taxon>
        <taxon>Trypanosomatida</taxon>
        <taxon>Trypanosomatidae</taxon>
        <taxon>Trypanosoma</taxon>
        <taxon>Herpetosoma</taxon>
    </lineage>
</organism>
<comment type="function">
    <text evidence="3">NAD-dependent lysine demalonylase, desuccinylase and deglutarylase that specifically removes malonyl, succinyl and glutaryl groups on target proteins. Has weak NAD-dependent protein deacetylase activity; however this activity may not be physiologically relevant in vivo.</text>
</comment>
<dbReference type="PANTHER" id="PTHR11085">
    <property type="entry name" value="NAD-DEPENDENT PROTEIN DEACYLASE SIRTUIN-5, MITOCHONDRIAL-RELATED"/>
    <property type="match status" value="1"/>
</dbReference>
<dbReference type="GO" id="GO:0005739">
    <property type="term" value="C:mitochondrion"/>
    <property type="evidence" value="ECO:0007669"/>
    <property type="project" value="UniProtKB-SubCell"/>
</dbReference>
<comment type="catalytic activity">
    <reaction evidence="3">
        <text>N(6)-succinyl-L-lysyl-[protein] + NAD(+) + H2O = 2''-O-succinyl-ADP-D-ribose + nicotinamide + L-lysyl-[protein]</text>
        <dbReference type="Rhea" id="RHEA:47668"/>
        <dbReference type="Rhea" id="RHEA-COMP:9752"/>
        <dbReference type="Rhea" id="RHEA-COMP:11877"/>
        <dbReference type="ChEBI" id="CHEBI:15377"/>
        <dbReference type="ChEBI" id="CHEBI:17154"/>
        <dbReference type="ChEBI" id="CHEBI:29969"/>
        <dbReference type="ChEBI" id="CHEBI:57540"/>
        <dbReference type="ChEBI" id="CHEBI:87830"/>
        <dbReference type="ChEBI" id="CHEBI:87832"/>
    </reaction>
</comment>
<dbReference type="PROSITE" id="PS50305">
    <property type="entry name" value="SIRTUIN"/>
    <property type="match status" value="1"/>
</dbReference>
<evidence type="ECO:0000256" key="3">
    <source>
        <dbReference type="HAMAP-Rule" id="MF_03160"/>
    </source>
</evidence>
<evidence type="ECO:0000259" key="6">
    <source>
        <dbReference type="PROSITE" id="PS50305"/>
    </source>
</evidence>
<dbReference type="GO" id="GO:0017136">
    <property type="term" value="F:histone deacetylase activity, NAD-dependent"/>
    <property type="evidence" value="ECO:0007669"/>
    <property type="project" value="TreeGrafter"/>
</dbReference>
<dbReference type="Gene3D" id="3.30.1600.10">
    <property type="entry name" value="SIR2/SIRT2 'Small Domain"/>
    <property type="match status" value="1"/>
</dbReference>
<evidence type="ECO:0000256" key="2">
    <source>
        <dbReference type="ARBA" id="ARBA00023027"/>
    </source>
</evidence>
<feature type="active site" description="Proton acceptor" evidence="3">
    <location>
        <position position="124"/>
    </location>
</feature>
<dbReference type="InterPro" id="IPR027546">
    <property type="entry name" value="Sirtuin_class_III"/>
</dbReference>
<dbReference type="Gene3D" id="3.40.50.1220">
    <property type="entry name" value="TPP-binding domain"/>
    <property type="match status" value="1"/>
</dbReference>
<gene>
    <name evidence="7" type="ORF">TRSC58_04946</name>
</gene>
<name>A0A061IXF5_TRYRA</name>
<evidence type="ECO:0000313" key="8">
    <source>
        <dbReference type="Proteomes" id="UP000031737"/>
    </source>
</evidence>
<feature type="signal peptide" evidence="5">
    <location>
        <begin position="1"/>
        <end position="18"/>
    </location>
</feature>
<dbReference type="GO" id="GO:0061697">
    <property type="term" value="F:protein-glutaryllysine deglutarylase activity"/>
    <property type="evidence" value="ECO:0007669"/>
    <property type="project" value="RHEA"/>
</dbReference>
<dbReference type="OrthoDB" id="424302at2759"/>
<dbReference type="InterPro" id="IPR029035">
    <property type="entry name" value="DHS-like_NAD/FAD-binding_dom"/>
</dbReference>
<dbReference type="VEuPathDB" id="TriTrypDB:TRSC58_04946"/>
<dbReference type="InterPro" id="IPR026591">
    <property type="entry name" value="Sirtuin_cat_small_dom_sf"/>
</dbReference>
<feature type="binding site" evidence="3">
    <location>
        <position position="236"/>
    </location>
    <ligand>
        <name>NAD(+)</name>
        <dbReference type="ChEBI" id="CHEBI:57540"/>
    </ligand>
</feature>
<comment type="caution">
    <text evidence="3 4">Lacks conserved residue(s) required for the propagation of feature annotation.</text>
</comment>
<feature type="binding site" evidence="3">
    <location>
        <begin position="192"/>
        <end position="194"/>
    </location>
    <ligand>
        <name>NAD(+)</name>
        <dbReference type="ChEBI" id="CHEBI:57540"/>
    </ligand>
</feature>
<proteinExistence type="inferred from homology"/>
<dbReference type="Proteomes" id="UP000031737">
    <property type="component" value="Unassembled WGS sequence"/>
</dbReference>
<dbReference type="SUPFAM" id="SSF52467">
    <property type="entry name" value="DHS-like NAD/FAD-binding domain"/>
    <property type="match status" value="1"/>
</dbReference>
<dbReference type="HAMAP" id="MF_01121">
    <property type="entry name" value="Sirtuin_ClassIII"/>
    <property type="match status" value="1"/>
</dbReference>
<evidence type="ECO:0000256" key="4">
    <source>
        <dbReference type="PROSITE-ProRule" id="PRU00236"/>
    </source>
</evidence>
<dbReference type="GO" id="GO:0036054">
    <property type="term" value="F:protein-malonyllysine demalonylase activity"/>
    <property type="evidence" value="ECO:0007669"/>
    <property type="project" value="UniProtKB-UniRule"/>
</dbReference>
<keyword evidence="3" id="KW-0496">Mitochondrion</keyword>
<dbReference type="InterPro" id="IPR026590">
    <property type="entry name" value="Ssirtuin_cat_dom"/>
</dbReference>
<dbReference type="InterPro" id="IPR003000">
    <property type="entry name" value="Sirtuin"/>
</dbReference>
<comment type="subcellular location">
    <subcellularLocation>
        <location evidence="3">Mitochondrion</location>
    </subcellularLocation>
</comment>
<dbReference type="GO" id="GO:0008270">
    <property type="term" value="F:zinc ion binding"/>
    <property type="evidence" value="ECO:0007669"/>
    <property type="project" value="UniProtKB-UniRule"/>
</dbReference>
<evidence type="ECO:0000256" key="1">
    <source>
        <dbReference type="ARBA" id="ARBA00022679"/>
    </source>
</evidence>
<feature type="binding site" evidence="3">
    <location>
        <position position="132"/>
    </location>
    <ligand>
        <name>Zn(2+)</name>
        <dbReference type="ChEBI" id="CHEBI:29105"/>
    </ligand>
</feature>
<dbReference type="GO" id="GO:0005634">
    <property type="term" value="C:nucleus"/>
    <property type="evidence" value="ECO:0007669"/>
    <property type="project" value="TreeGrafter"/>
</dbReference>
<evidence type="ECO:0000256" key="5">
    <source>
        <dbReference type="SAM" id="SignalP"/>
    </source>
</evidence>
<dbReference type="NCBIfam" id="NF001755">
    <property type="entry name" value="PRK00481.1-5"/>
    <property type="match status" value="1"/>
</dbReference>
<evidence type="ECO:0000313" key="7">
    <source>
        <dbReference type="EMBL" id="ESL07364.1"/>
    </source>
</evidence>
<comment type="similarity">
    <text evidence="3">Belongs to the sirtuin family. Class III subfamily.</text>
</comment>
<dbReference type="EMBL" id="AUPL01004946">
    <property type="protein sequence ID" value="ESL07364.1"/>
    <property type="molecule type" value="Genomic_DNA"/>
</dbReference>
<protein>
    <recommendedName>
        <fullName evidence="3">NAD-dependent protein deacylase</fullName>
        <ecNumber evidence="3">2.3.1.-</ecNumber>
    </recommendedName>
    <alternativeName>
        <fullName evidence="3">Regulatory protein SIR2 homolog 5</fullName>
    </alternativeName>
</protein>
<feature type="binding site" evidence="3">
    <location>
        <begin position="106"/>
        <end position="109"/>
    </location>
    <ligand>
        <name>NAD(+)</name>
        <dbReference type="ChEBI" id="CHEBI:57540"/>
    </ligand>
</feature>
<feature type="chain" id="PRO_5001601311" description="NAD-dependent protein deacylase" evidence="5">
    <location>
        <begin position="19"/>
        <end position="252"/>
    </location>
</feature>
<dbReference type="InterPro" id="IPR050134">
    <property type="entry name" value="NAD-dep_sirtuin_deacylases"/>
</dbReference>
<accession>A0A061IXF5</accession>
<dbReference type="GO" id="GO:0036055">
    <property type="term" value="F:protein-succinyllysine desuccinylase activity"/>
    <property type="evidence" value="ECO:0007669"/>
    <property type="project" value="UniProtKB-UniRule"/>
</dbReference>
<dbReference type="GO" id="GO:0070403">
    <property type="term" value="F:NAD+ binding"/>
    <property type="evidence" value="ECO:0007669"/>
    <property type="project" value="UniProtKB-UniRule"/>
</dbReference>
<dbReference type="Pfam" id="PF02146">
    <property type="entry name" value="SIR2"/>
    <property type="match status" value="1"/>
</dbReference>
<sequence length="252" mass="28264">MCLFFFWFWSAMKPRCQWITILTGAGVSAESGLSTFRDKDGLWENHSIEEVACPYAFMRNPQLVQRFYNERRRALLSPAVRPNPAHMAIAMLQREYRGGRVVVVTQNVDNLHERAGSTSVLHMHGELLKVSCIATGEVFDWTQDVVHGTTRCKCCNAVETLRPHIVWFGETPFHLDEINTVMKNTDLFVAIGTSGNVYPAAGLVMHSKENGAKTLELNLAPGENFSDFDESIYGKASEIVPAWVDRLLQTGA</sequence>
<comment type="caution">
    <text evidence="7">The sequence shown here is derived from an EMBL/GenBank/DDBJ whole genome shotgun (WGS) entry which is preliminary data.</text>
</comment>
<keyword evidence="8" id="KW-1185">Reference proteome</keyword>
<keyword evidence="3" id="KW-0479">Metal-binding</keyword>
<keyword evidence="2 3" id="KW-0520">NAD</keyword>
<keyword evidence="5" id="KW-0732">Signal</keyword>
<keyword evidence="1 3" id="KW-0808">Transferase</keyword>